<dbReference type="GO" id="GO:0004190">
    <property type="term" value="F:aspartic-type endopeptidase activity"/>
    <property type="evidence" value="ECO:0007669"/>
    <property type="project" value="UniProtKB-UniRule"/>
</dbReference>
<dbReference type="PRINTS" id="PR00781">
    <property type="entry name" value="LIPOSIGPTASE"/>
</dbReference>
<dbReference type="HAMAP" id="MF_00161">
    <property type="entry name" value="LspA"/>
    <property type="match status" value="1"/>
</dbReference>
<evidence type="ECO:0000256" key="1">
    <source>
        <dbReference type="ARBA" id="ARBA00006139"/>
    </source>
</evidence>
<feature type="transmembrane region" description="Helical" evidence="9">
    <location>
        <begin position="125"/>
        <end position="146"/>
    </location>
</feature>
<dbReference type="OrthoDB" id="9810259at2"/>
<dbReference type="Pfam" id="PF01252">
    <property type="entry name" value="Peptidase_A8"/>
    <property type="match status" value="1"/>
</dbReference>
<feature type="active site" evidence="9">
    <location>
        <position position="116"/>
    </location>
</feature>
<dbReference type="RefSeq" id="WP_029312810.1">
    <property type="nucleotide sequence ID" value="NZ_DAOMCH010000026.1"/>
</dbReference>
<evidence type="ECO:0000256" key="5">
    <source>
        <dbReference type="ARBA" id="ARBA00022750"/>
    </source>
</evidence>
<keyword evidence="7 9" id="KW-1133">Transmembrane helix</keyword>
<dbReference type="AlphaFoldDB" id="A0A8G2FFF4"/>
<evidence type="ECO:0000256" key="7">
    <source>
        <dbReference type="ARBA" id="ARBA00022989"/>
    </source>
</evidence>
<keyword evidence="8 9" id="KW-0472">Membrane</keyword>
<feature type="active site" evidence="9">
    <location>
        <position position="134"/>
    </location>
</feature>
<dbReference type="PANTHER" id="PTHR33695:SF1">
    <property type="entry name" value="LIPOPROTEIN SIGNAL PEPTIDASE"/>
    <property type="match status" value="1"/>
</dbReference>
<evidence type="ECO:0000256" key="4">
    <source>
        <dbReference type="ARBA" id="ARBA00022692"/>
    </source>
</evidence>
<accession>A0A8G2FFF4</accession>
<dbReference type="PANTHER" id="PTHR33695">
    <property type="entry name" value="LIPOPROTEIN SIGNAL PEPTIDASE"/>
    <property type="match status" value="1"/>
</dbReference>
<proteinExistence type="inferred from homology"/>
<evidence type="ECO:0000256" key="10">
    <source>
        <dbReference type="RuleBase" id="RU004181"/>
    </source>
</evidence>
<comment type="function">
    <text evidence="9">This protein specifically catalyzes the removal of signal peptides from prolipoproteins.</text>
</comment>
<feature type="transmembrane region" description="Helical" evidence="9">
    <location>
        <begin position="65"/>
        <end position="83"/>
    </location>
</feature>
<evidence type="ECO:0000313" key="12">
    <source>
        <dbReference type="Proteomes" id="UP000186308"/>
    </source>
</evidence>
<name>A0A8G2FFF4_ACIRU</name>
<comment type="caution">
    <text evidence="11">The sequence shown here is derived from an EMBL/GenBank/DDBJ whole genome shotgun (WGS) entry which is preliminary data.</text>
</comment>
<keyword evidence="5 9" id="KW-0064">Aspartyl protease</keyword>
<evidence type="ECO:0000256" key="2">
    <source>
        <dbReference type="ARBA" id="ARBA00022475"/>
    </source>
</evidence>
<evidence type="ECO:0000256" key="3">
    <source>
        <dbReference type="ARBA" id="ARBA00022670"/>
    </source>
</evidence>
<dbReference type="UniPathway" id="UPA00665"/>
<dbReference type="EMBL" id="FTNE01000003">
    <property type="protein sequence ID" value="SIQ32576.1"/>
    <property type="molecule type" value="Genomic_DNA"/>
</dbReference>
<comment type="catalytic activity">
    <reaction evidence="9">
        <text>Release of signal peptides from bacterial membrane prolipoproteins. Hydrolyzes -Xaa-Yaa-Zaa-|-(S,diacylglyceryl)Cys-, in which Xaa is hydrophobic (preferably Leu), and Yaa (Ala or Ser) and Zaa (Gly or Ala) have small, neutral side chains.</text>
        <dbReference type="EC" id="3.4.23.36"/>
    </reaction>
</comment>
<dbReference type="NCBIfam" id="TIGR00077">
    <property type="entry name" value="lspA"/>
    <property type="match status" value="1"/>
</dbReference>
<protein>
    <recommendedName>
        <fullName evidence="9">Lipoprotein signal peptidase</fullName>
        <ecNumber evidence="9">3.4.23.36</ecNumber>
    </recommendedName>
    <alternativeName>
        <fullName evidence="9">Prolipoprotein signal peptidase</fullName>
    </alternativeName>
    <alternativeName>
        <fullName evidence="9">Signal peptidase II</fullName>
        <shortName evidence="9">SPase II</shortName>
    </alternativeName>
</protein>
<reference evidence="11 12" key="1">
    <citation type="submission" date="2017-01" db="EMBL/GenBank/DDBJ databases">
        <authorList>
            <person name="Varghese N."/>
            <person name="Submissions S."/>
        </authorList>
    </citation>
    <scope>NUCLEOTIDE SEQUENCE [LARGE SCALE GENOMIC DNA]</scope>
    <source>
        <strain evidence="11 12">ATCC 35905</strain>
    </source>
</reference>
<keyword evidence="3 9" id="KW-0645">Protease</keyword>
<keyword evidence="6 9" id="KW-0378">Hydrolase</keyword>
<dbReference type="Proteomes" id="UP000186308">
    <property type="component" value="Unassembled WGS sequence"/>
</dbReference>
<comment type="similarity">
    <text evidence="1 9 10">Belongs to the peptidase A8 family.</text>
</comment>
<dbReference type="InterPro" id="IPR001872">
    <property type="entry name" value="Peptidase_A8"/>
</dbReference>
<keyword evidence="2 9" id="KW-1003">Cell membrane</keyword>
<comment type="caution">
    <text evidence="9">Lacks conserved residue(s) required for the propagation of feature annotation.</text>
</comment>
<dbReference type="GO" id="GO:0006508">
    <property type="term" value="P:proteolysis"/>
    <property type="evidence" value="ECO:0007669"/>
    <property type="project" value="UniProtKB-KW"/>
</dbReference>
<comment type="pathway">
    <text evidence="9">Protein modification; lipoprotein biosynthesis (signal peptide cleavage).</text>
</comment>
<evidence type="ECO:0000256" key="8">
    <source>
        <dbReference type="ARBA" id="ARBA00023136"/>
    </source>
</evidence>
<evidence type="ECO:0000313" key="11">
    <source>
        <dbReference type="EMBL" id="SIQ32576.1"/>
    </source>
</evidence>
<evidence type="ECO:0000256" key="9">
    <source>
        <dbReference type="HAMAP-Rule" id="MF_00161"/>
    </source>
</evidence>
<evidence type="ECO:0000256" key="6">
    <source>
        <dbReference type="ARBA" id="ARBA00022801"/>
    </source>
</evidence>
<comment type="subcellular location">
    <subcellularLocation>
        <location evidence="9">Cell membrane</location>
        <topology evidence="9">Multi-pass membrane protein</topology>
    </subcellularLocation>
</comment>
<organism evidence="11 12">
    <name type="scientific">Acidiphilium rubrum</name>
    <dbReference type="NCBI Taxonomy" id="526"/>
    <lineage>
        <taxon>Bacteria</taxon>
        <taxon>Pseudomonadati</taxon>
        <taxon>Pseudomonadota</taxon>
        <taxon>Alphaproteobacteria</taxon>
        <taxon>Acetobacterales</taxon>
        <taxon>Acidocellaceae</taxon>
        <taxon>Acidiphilium</taxon>
    </lineage>
</organism>
<gene>
    <name evidence="9" type="primary">lspA</name>
    <name evidence="11" type="ORF">SAMN05421828_103200</name>
</gene>
<sequence>MNRRLAGVVMALVVLLADQASKYWVLYGLDLPQRAVVRILPVLNFAMVWNHGVTFGILAGDNATLLLIVVAAVAVIALAVWLWRAVHLTTTLAVGAIIGGAIGNIISRVQYGAVVDFIDAHIGAYHWYVFNVADAAIVCGVGTLILDSMLRREPAAPLPTGARGDKEAS</sequence>
<dbReference type="EC" id="3.4.23.36" evidence="9"/>
<keyword evidence="12" id="KW-1185">Reference proteome</keyword>
<dbReference type="GO" id="GO:0005886">
    <property type="term" value="C:plasma membrane"/>
    <property type="evidence" value="ECO:0007669"/>
    <property type="project" value="UniProtKB-SubCell"/>
</dbReference>
<keyword evidence="4 9" id="KW-0812">Transmembrane</keyword>